<keyword evidence="2" id="KW-0808">Transferase</keyword>
<evidence type="ECO:0000259" key="1">
    <source>
        <dbReference type="Pfam" id="PF13847"/>
    </source>
</evidence>
<protein>
    <submittedName>
        <fullName evidence="2">Class I SAM-dependent methyltransferase</fullName>
    </submittedName>
</protein>
<proteinExistence type="predicted"/>
<organism evidence="2">
    <name type="scientific">Caldicellulosiruptor owensensis</name>
    <dbReference type="NCBI Taxonomy" id="55205"/>
    <lineage>
        <taxon>Bacteria</taxon>
        <taxon>Bacillati</taxon>
        <taxon>Bacillota</taxon>
        <taxon>Bacillota incertae sedis</taxon>
        <taxon>Caldicellulosiruptorales</taxon>
        <taxon>Caldicellulosiruptoraceae</taxon>
        <taxon>Caldicellulosiruptor</taxon>
    </lineage>
</organism>
<dbReference type="SUPFAM" id="SSF53335">
    <property type="entry name" value="S-adenosyl-L-methionine-dependent methyltransferases"/>
    <property type="match status" value="1"/>
</dbReference>
<keyword evidence="2" id="KW-0489">Methyltransferase</keyword>
<dbReference type="EMBL" id="DRUZ01000013">
    <property type="protein sequence ID" value="HHS01147.1"/>
    <property type="molecule type" value="Genomic_DNA"/>
</dbReference>
<dbReference type="GO" id="GO:0032259">
    <property type="term" value="P:methylation"/>
    <property type="evidence" value="ECO:0007669"/>
    <property type="project" value="UniProtKB-KW"/>
</dbReference>
<name>A0A7C5V1B6_9FIRM</name>
<dbReference type="Gene3D" id="3.40.50.150">
    <property type="entry name" value="Vaccinia Virus protein VP39"/>
    <property type="match status" value="1"/>
</dbReference>
<evidence type="ECO:0000313" key="2">
    <source>
        <dbReference type="EMBL" id="HHS01147.1"/>
    </source>
</evidence>
<dbReference type="Pfam" id="PF13847">
    <property type="entry name" value="Methyltransf_31"/>
    <property type="match status" value="1"/>
</dbReference>
<reference evidence="2" key="1">
    <citation type="journal article" date="2020" name="mSystems">
        <title>Genome- and Community-Level Interaction Insights into Carbon Utilization and Element Cycling Functions of Hydrothermarchaeota in Hydrothermal Sediment.</title>
        <authorList>
            <person name="Zhou Z."/>
            <person name="Liu Y."/>
            <person name="Xu W."/>
            <person name="Pan J."/>
            <person name="Luo Z.H."/>
            <person name="Li M."/>
        </authorList>
    </citation>
    <scope>NUCLEOTIDE SEQUENCE [LARGE SCALE GENOMIC DNA]</scope>
    <source>
        <strain evidence="2">SpSt-102</strain>
    </source>
</reference>
<dbReference type="PANTHER" id="PTHR43861">
    <property type="entry name" value="TRANS-ACONITATE 2-METHYLTRANSFERASE-RELATED"/>
    <property type="match status" value="1"/>
</dbReference>
<dbReference type="GO" id="GO:0008168">
    <property type="term" value="F:methyltransferase activity"/>
    <property type="evidence" value="ECO:0007669"/>
    <property type="project" value="UniProtKB-KW"/>
</dbReference>
<feature type="domain" description="Methyltransferase" evidence="1">
    <location>
        <begin position="46"/>
        <end position="168"/>
    </location>
</feature>
<dbReference type="InterPro" id="IPR029063">
    <property type="entry name" value="SAM-dependent_MTases_sf"/>
</dbReference>
<dbReference type="AlphaFoldDB" id="A0A7C5V1B6"/>
<gene>
    <name evidence="2" type="ORF">ENL71_01160</name>
</gene>
<comment type="caution">
    <text evidence="2">The sequence shown here is derived from an EMBL/GenBank/DDBJ whole genome shotgun (WGS) entry which is preliminary data.</text>
</comment>
<accession>A0A7C5V1B6</accession>
<dbReference type="InterPro" id="IPR025714">
    <property type="entry name" value="Methyltranfer_dom"/>
</dbReference>
<dbReference type="CDD" id="cd02440">
    <property type="entry name" value="AdoMet_MTases"/>
    <property type="match status" value="1"/>
</dbReference>
<sequence>MTFKILKETYLNIFGIPHIGTRIRFNNIKSLINELIENYRFLPKIILDAGCGNGLYSFYLARTFPNAKIIAIDIDEEQIERNKDKNTFSNIEFIKADLRKLDFNEQFNLIICIDVLEHIVEDLKVIQNFYKSLSKNGLLIIHVPAFPRDYNIFVKEYHQKDHVRDGYSEYEIINLLKYNKFKICKVLRTFNFFGSLAWDLGFIVYNRNKYLFFVLFPFLLLLSKLDRFSSKKKGNGILVLAKK</sequence>